<feature type="compositionally biased region" description="Basic and acidic residues" evidence="1">
    <location>
        <begin position="140"/>
        <end position="151"/>
    </location>
</feature>
<dbReference type="EMBL" id="JBIAJP010000022">
    <property type="protein sequence ID" value="MFF0009695.1"/>
    <property type="molecule type" value="Genomic_DNA"/>
</dbReference>
<dbReference type="RefSeq" id="WP_362053396.1">
    <property type="nucleotide sequence ID" value="NZ_JBEXWN010000033.1"/>
</dbReference>
<feature type="region of interest" description="Disordered" evidence="1">
    <location>
        <begin position="119"/>
        <end position="151"/>
    </location>
</feature>
<sequence>MRKSSGRVQQPESRAVRPTRRDGRDPMDLGDVLRALVTERAWELPAAGATLRERWAASAPELAGHVAFDADSGRLTVRPESEAWATKTRLEQARVIEAASESAGHTVVRALKILAPGTVSTRKSTDAEPEPAAALAGSVRKREPASDGYRAESLRPSAALDADLLDRGPFSHTGFPARAFLPGPTAGVATRAARVAPLDGSCTDNYGVNTCSIWGVFRIGYEHRQSRSSLPATRRRKASLDSTPQEGISERP</sequence>
<organism evidence="2 3">
    <name type="scientific">Streptomyces tibetensis</name>
    <dbReference type="NCBI Taxonomy" id="2382123"/>
    <lineage>
        <taxon>Bacteria</taxon>
        <taxon>Bacillati</taxon>
        <taxon>Actinomycetota</taxon>
        <taxon>Actinomycetes</taxon>
        <taxon>Kitasatosporales</taxon>
        <taxon>Streptomycetaceae</taxon>
        <taxon>Streptomyces</taxon>
    </lineage>
</organism>
<evidence type="ECO:0000313" key="3">
    <source>
        <dbReference type="Proteomes" id="UP001601422"/>
    </source>
</evidence>
<dbReference type="Pfam" id="PF05258">
    <property type="entry name" value="DciA"/>
    <property type="match status" value="1"/>
</dbReference>
<reference evidence="2 3" key="1">
    <citation type="submission" date="2024-10" db="EMBL/GenBank/DDBJ databases">
        <title>The Natural Products Discovery Center: Release of the First 8490 Sequenced Strains for Exploring Actinobacteria Biosynthetic Diversity.</title>
        <authorList>
            <person name="Kalkreuter E."/>
            <person name="Kautsar S.A."/>
            <person name="Yang D."/>
            <person name="Bader C.D."/>
            <person name="Teijaro C.N."/>
            <person name="Fluegel L."/>
            <person name="Davis C.M."/>
            <person name="Simpson J.R."/>
            <person name="Lauterbach L."/>
            <person name="Steele A.D."/>
            <person name="Gui C."/>
            <person name="Meng S."/>
            <person name="Li G."/>
            <person name="Viehrig K."/>
            <person name="Ye F."/>
            <person name="Su P."/>
            <person name="Kiefer A.F."/>
            <person name="Nichols A."/>
            <person name="Cepeda A.J."/>
            <person name="Yan W."/>
            <person name="Fan B."/>
            <person name="Jiang Y."/>
            <person name="Adhikari A."/>
            <person name="Zheng C.-J."/>
            <person name="Schuster L."/>
            <person name="Cowan T.M."/>
            <person name="Smanski M.J."/>
            <person name="Chevrette M.G."/>
            <person name="De Carvalho L.P.S."/>
            <person name="Shen B."/>
        </authorList>
    </citation>
    <scope>NUCLEOTIDE SEQUENCE [LARGE SCALE GENOMIC DNA]</scope>
    <source>
        <strain evidence="2 3">NPDC005497</strain>
    </source>
</reference>
<evidence type="ECO:0000256" key="1">
    <source>
        <dbReference type="SAM" id="MobiDB-lite"/>
    </source>
</evidence>
<feature type="region of interest" description="Disordered" evidence="1">
    <location>
        <begin position="1"/>
        <end position="28"/>
    </location>
</feature>
<comment type="caution">
    <text evidence="2">The sequence shown here is derived from an EMBL/GenBank/DDBJ whole genome shotgun (WGS) entry which is preliminary data.</text>
</comment>
<proteinExistence type="predicted"/>
<feature type="region of interest" description="Disordered" evidence="1">
    <location>
        <begin position="225"/>
        <end position="252"/>
    </location>
</feature>
<gene>
    <name evidence="2" type="ORF">ACFYQT_40595</name>
</gene>
<evidence type="ECO:0000313" key="2">
    <source>
        <dbReference type="EMBL" id="MFF0009695.1"/>
    </source>
</evidence>
<feature type="compositionally biased region" description="Polar residues" evidence="1">
    <location>
        <begin position="1"/>
        <end position="12"/>
    </location>
</feature>
<keyword evidence="3" id="KW-1185">Reference proteome</keyword>
<dbReference type="Proteomes" id="UP001601422">
    <property type="component" value="Unassembled WGS sequence"/>
</dbReference>
<protein>
    <submittedName>
        <fullName evidence="2">DUF721 domain-containing protein</fullName>
    </submittedName>
</protein>
<name>A0ABW6N8Y2_9ACTN</name>
<accession>A0ABW6N8Y2</accession>
<dbReference type="InterPro" id="IPR007922">
    <property type="entry name" value="DciA-like"/>
</dbReference>